<proteinExistence type="predicted"/>
<evidence type="ECO:0000313" key="5">
    <source>
        <dbReference type="EMBL" id="BAV43088.1"/>
    </source>
</evidence>
<dbReference type="SMART" id="SM00382">
    <property type="entry name" value="AAA"/>
    <property type="match status" value="1"/>
</dbReference>
<evidence type="ECO:0000256" key="2">
    <source>
        <dbReference type="ARBA" id="ARBA00022741"/>
    </source>
</evidence>
<dbReference type="PANTHER" id="PTHR24220">
    <property type="entry name" value="IMPORT ATP-BINDING PROTEIN"/>
    <property type="match status" value="1"/>
</dbReference>
<dbReference type="RefSeq" id="WP_096371723.1">
    <property type="nucleotide sequence ID" value="NZ_AP017624.1"/>
</dbReference>
<dbReference type="PROSITE" id="PS00211">
    <property type="entry name" value="ABC_TRANSPORTER_1"/>
    <property type="match status" value="1"/>
</dbReference>
<dbReference type="InterPro" id="IPR015854">
    <property type="entry name" value="ABC_transpr_LolD-like"/>
</dbReference>
<dbReference type="InterPro" id="IPR003593">
    <property type="entry name" value="AAA+_ATPase"/>
</dbReference>
<dbReference type="GO" id="GO:0005524">
    <property type="term" value="F:ATP binding"/>
    <property type="evidence" value="ECO:0007669"/>
    <property type="project" value="UniProtKB-KW"/>
</dbReference>
<protein>
    <submittedName>
        <fullName evidence="5">ABC transporter ATP-binding protein</fullName>
    </submittedName>
</protein>
<dbReference type="GeneID" id="93438708"/>
<dbReference type="GO" id="GO:0005886">
    <property type="term" value="C:plasma membrane"/>
    <property type="evidence" value="ECO:0007669"/>
    <property type="project" value="TreeGrafter"/>
</dbReference>
<feature type="domain" description="ABC transporter" evidence="4">
    <location>
        <begin position="14"/>
        <end position="244"/>
    </location>
</feature>
<keyword evidence="1" id="KW-0813">Transport</keyword>
<keyword evidence="3 5" id="KW-0067">ATP-binding</keyword>
<dbReference type="GO" id="GO:0016887">
    <property type="term" value="F:ATP hydrolysis activity"/>
    <property type="evidence" value="ECO:0007669"/>
    <property type="project" value="InterPro"/>
</dbReference>
<keyword evidence="2" id="KW-0547">Nucleotide-binding</keyword>
<dbReference type="InterPro" id="IPR003439">
    <property type="entry name" value="ABC_transporter-like_ATP-bd"/>
</dbReference>
<evidence type="ECO:0000259" key="4">
    <source>
        <dbReference type="PROSITE" id="PS50893"/>
    </source>
</evidence>
<dbReference type="FunFam" id="3.40.50.300:FF:000032">
    <property type="entry name" value="Export ABC transporter ATP-binding protein"/>
    <property type="match status" value="1"/>
</dbReference>
<dbReference type="InterPro" id="IPR027417">
    <property type="entry name" value="P-loop_NTPase"/>
</dbReference>
<dbReference type="PANTHER" id="PTHR24220:SF659">
    <property type="entry name" value="TRANSPORTER, PUTATIVE-RELATED"/>
    <property type="match status" value="1"/>
</dbReference>
<dbReference type="Pfam" id="PF00005">
    <property type="entry name" value="ABC_tran"/>
    <property type="match status" value="1"/>
</dbReference>
<dbReference type="EMBL" id="AP017624">
    <property type="protein sequence ID" value="BAV43088.1"/>
    <property type="molecule type" value="Genomic_DNA"/>
</dbReference>
<organism evidence="5 6">
    <name type="scientific">Mycobacterium ulcerans subsp. shinshuense</name>
    <dbReference type="NCBI Taxonomy" id="1124626"/>
    <lineage>
        <taxon>Bacteria</taxon>
        <taxon>Bacillati</taxon>
        <taxon>Actinomycetota</taxon>
        <taxon>Actinomycetes</taxon>
        <taxon>Mycobacteriales</taxon>
        <taxon>Mycobacteriaceae</taxon>
        <taxon>Mycobacterium</taxon>
        <taxon>Mycobacterium ulcerans group</taxon>
    </lineage>
</organism>
<evidence type="ECO:0000256" key="1">
    <source>
        <dbReference type="ARBA" id="ARBA00022448"/>
    </source>
</evidence>
<dbReference type="AlphaFoldDB" id="A0A1B4Y7R5"/>
<dbReference type="InterPro" id="IPR017871">
    <property type="entry name" value="ABC_transporter-like_CS"/>
</dbReference>
<gene>
    <name evidence="5" type="ORF">SHTP_4138</name>
</gene>
<name>A0A1B4Y7R5_MYCUL</name>
<dbReference type="Proteomes" id="UP000218067">
    <property type="component" value="Chromosome"/>
</dbReference>
<evidence type="ECO:0000313" key="6">
    <source>
        <dbReference type="Proteomes" id="UP000218067"/>
    </source>
</evidence>
<dbReference type="Gene3D" id="3.40.50.300">
    <property type="entry name" value="P-loop containing nucleotide triphosphate hydrolases"/>
    <property type="match status" value="1"/>
</dbReference>
<dbReference type="InterPro" id="IPR017911">
    <property type="entry name" value="MacB-like_ATP-bd"/>
</dbReference>
<dbReference type="GO" id="GO:0022857">
    <property type="term" value="F:transmembrane transporter activity"/>
    <property type="evidence" value="ECO:0007669"/>
    <property type="project" value="TreeGrafter"/>
</dbReference>
<dbReference type="SUPFAM" id="SSF52540">
    <property type="entry name" value="P-loop containing nucleoside triphosphate hydrolases"/>
    <property type="match status" value="1"/>
</dbReference>
<reference evidence="5 6" key="1">
    <citation type="submission" date="2016-08" db="EMBL/GenBank/DDBJ databases">
        <title>Complete genome sequence of Mycobacterium shinshuense, a subspecies of M. ulcerans.</title>
        <authorList>
            <person name="Yoshida M."/>
            <person name="Ogura Y."/>
            <person name="Hayashi T."/>
            <person name="Hoshino Y."/>
        </authorList>
    </citation>
    <scope>NUCLEOTIDE SEQUENCE [LARGE SCALE GENOMIC DNA]</scope>
    <source>
        <strain evidence="6">ATCC 33728</strain>
    </source>
</reference>
<accession>A0A1B4Y7R5</accession>
<dbReference type="PROSITE" id="PS50893">
    <property type="entry name" value="ABC_TRANSPORTER_2"/>
    <property type="match status" value="1"/>
</dbReference>
<sequence>MTRAQAPTSPRGGVSLHGVDKTFGTAAASVHALRGIDLDIEPGELVAIAGESGSGKTTLLNVIGGIEEANSGSINVAGQDISGCRPRALSKFRRDHVGFIFQFFNLIPTLTAKENVEVIVELTGRGDRRRAAELLDAVGLADRAGSFPGQLSGGQQQRVAIARALITDPDLLLADEPMGALDVATGRRVLKLLQQTNRSGLGVIMVTHNRAAADVADRIIQMRDGAIVEQRRNSAPAEASSVRW</sequence>
<dbReference type="CDD" id="cd03255">
    <property type="entry name" value="ABC_MJ0796_LolCDE_FtsE"/>
    <property type="match status" value="1"/>
</dbReference>
<evidence type="ECO:0000256" key="3">
    <source>
        <dbReference type="ARBA" id="ARBA00022840"/>
    </source>
</evidence>
<dbReference type="GO" id="GO:0098796">
    <property type="term" value="C:membrane protein complex"/>
    <property type="evidence" value="ECO:0007669"/>
    <property type="project" value="UniProtKB-ARBA"/>
</dbReference>